<accession>M4QDE0</accession>
<evidence type="ECO:0008006" key="5">
    <source>
        <dbReference type="Google" id="ProtNLM"/>
    </source>
</evidence>
<feature type="region of interest" description="Disordered" evidence="1">
    <location>
        <begin position="100"/>
        <end position="133"/>
    </location>
</feature>
<organism evidence="3 4">
    <name type="scientific">Prochlorococcus phage MED4-213</name>
    <dbReference type="NCBI Taxonomy" id="889956"/>
    <lineage>
        <taxon>Viruses</taxon>
        <taxon>Duplodnaviria</taxon>
        <taxon>Heunggongvirae</taxon>
        <taxon>Uroviricota</taxon>
        <taxon>Caudoviricetes</taxon>
        <taxon>Eurybiavirus</taxon>
        <taxon>Eurybiavirus MED4213</taxon>
    </lineage>
</organism>
<dbReference type="EMBL" id="HQ634174">
    <property type="protein sequence ID" value="AGH26249.1"/>
    <property type="molecule type" value="Genomic_DNA"/>
</dbReference>
<dbReference type="GeneID" id="15010417"/>
<dbReference type="RefSeq" id="YP_007673894.1">
    <property type="nucleotide sequence ID" value="NC_020845.1"/>
</dbReference>
<protein>
    <recommendedName>
        <fullName evidence="5">Gp164</fullName>
    </recommendedName>
</protein>
<feature type="transmembrane region" description="Helical" evidence="2">
    <location>
        <begin position="179"/>
        <end position="200"/>
    </location>
</feature>
<evidence type="ECO:0000256" key="2">
    <source>
        <dbReference type="SAM" id="Phobius"/>
    </source>
</evidence>
<reference evidence="3 4" key="1">
    <citation type="submission" date="2010-11" db="EMBL/GenBank/DDBJ databases">
        <title>The Genome Sequence of Cyanophage MED4-213.</title>
        <authorList>
            <consortium name="The Broad Institute Genome Sequencing Platform"/>
            <person name="Henn M.R."/>
            <person name="Sullivan M.S."/>
            <person name="Osburne M.S."/>
            <person name="Levin J."/>
            <person name="Malboeuf C."/>
            <person name="Casali M."/>
            <person name="Russ C."/>
            <person name="Lennon N."/>
            <person name="Chapman S.B."/>
            <person name="Erlich R."/>
            <person name="Young S.K."/>
            <person name="Yandava C."/>
            <person name="Zeng Q."/>
            <person name="Alvarado L."/>
            <person name="Anderson S."/>
            <person name="Berlin A."/>
            <person name="Chen Z."/>
            <person name="Freedman E."/>
            <person name="Gellesch M."/>
            <person name="Goldberg J."/>
            <person name="Green L."/>
            <person name="Griggs A."/>
            <person name="Gujja S."/>
            <person name="Heilman E.R."/>
            <person name="Heiman D."/>
            <person name="Hollinger A."/>
            <person name="Howarth C."/>
            <person name="Larson L."/>
            <person name="Mehta T."/>
            <person name="Pearson M."/>
            <person name="Roberts A."/>
            <person name="Ryan E."/>
            <person name="Saif S."/>
            <person name="Shea T."/>
            <person name="Shenoy N."/>
            <person name="Sisk P."/>
            <person name="Stolte C."/>
            <person name="Sykes S."/>
            <person name="White J."/>
            <person name="Yu Q."/>
            <person name="Coleman M.L."/>
            <person name="Huang K.H."/>
            <person name="Weigele P.R."/>
            <person name="DeFrancesco A.S."/>
            <person name="Kern S.E."/>
            <person name="Thompson L.R."/>
            <person name="Fu R."/>
            <person name="Hombeck B."/>
            <person name="Chisholm S.W."/>
            <person name="Haas B."/>
            <person name="Nusbaum C."/>
            <person name="Birren B."/>
        </authorList>
    </citation>
    <scope>NUCLEOTIDE SEQUENCE [LARGE SCALE GENOMIC DNA]</scope>
    <source>
        <strain evidence="3">MED4-213</strain>
    </source>
</reference>
<name>M4QDE0_9CAUD</name>
<keyword evidence="4" id="KW-1185">Reference proteome</keyword>
<keyword evidence="2" id="KW-0472">Membrane</keyword>
<sequence length="246" mass="26702">MDEVISIPNIGIQKVGVNEISIPNVTKTVPVYQPPPVVVNIGVPIVDMPGCVKFHPDAKKNREQPNLKEEDASNVRVLCDADYPTFDAMDYTPEDLNIYVETPPPKVQPPPDPPTPETPDTGNVAEETPCPGPAQLRVGDVTQSGDEKVVGHELQGNICVTLYEPTSAIEKYVPPINQVSTVTALAVVATAGAAATPLLIRIIRPVVKKIITTAQKKLGKKITKPTRQDIITDEYRKKKGLPPIKR</sequence>
<dbReference type="Proteomes" id="UP000012039">
    <property type="component" value="Segment"/>
</dbReference>
<evidence type="ECO:0000313" key="3">
    <source>
        <dbReference type="EMBL" id="AGH26249.1"/>
    </source>
</evidence>
<proteinExistence type="predicted"/>
<gene>
    <name evidence="3" type="ORF">CPMG_00148</name>
</gene>
<dbReference type="KEGG" id="vg:15010417"/>
<feature type="compositionally biased region" description="Pro residues" evidence="1">
    <location>
        <begin position="102"/>
        <end position="117"/>
    </location>
</feature>
<evidence type="ECO:0000313" key="4">
    <source>
        <dbReference type="Proteomes" id="UP000012039"/>
    </source>
</evidence>
<keyword evidence="2" id="KW-1133">Transmembrane helix</keyword>
<keyword evidence="2" id="KW-0812">Transmembrane</keyword>
<evidence type="ECO:0000256" key="1">
    <source>
        <dbReference type="SAM" id="MobiDB-lite"/>
    </source>
</evidence>